<sequence>MMNWFNSYKSQALQNAKRRARARQQEQKQPVFEPPNREDIVVRELSLEDFLRLFPRQDSSV</sequence>
<organism evidence="2 3">
    <name type="scientific">Thiobacter aerophilum</name>
    <dbReference type="NCBI Taxonomy" id="3121275"/>
    <lineage>
        <taxon>Bacteria</taxon>
        <taxon>Pseudomonadati</taxon>
        <taxon>Pseudomonadota</taxon>
        <taxon>Betaproteobacteria</taxon>
        <taxon>Burkholderiales</taxon>
        <taxon>Thiobacteraceae</taxon>
        <taxon>Thiobacter</taxon>
    </lineage>
</organism>
<evidence type="ECO:0000313" key="3">
    <source>
        <dbReference type="Proteomes" id="UP001482231"/>
    </source>
</evidence>
<accession>A0ABV0EHA9</accession>
<reference evidence="2 3" key="1">
    <citation type="submission" date="2024-02" db="EMBL/GenBank/DDBJ databases">
        <title>New thermophilic sulfur-oxidizing bacteria from a hot springs of the Uzon caldera (Kamchatka, Russia).</title>
        <authorList>
            <person name="Dukat A.M."/>
            <person name="Elcheninov A.G."/>
            <person name="Frolov E.N."/>
        </authorList>
    </citation>
    <scope>NUCLEOTIDE SEQUENCE [LARGE SCALE GENOMIC DNA]</scope>
    <source>
        <strain evidence="2 3">AK1</strain>
    </source>
</reference>
<dbReference type="EMBL" id="JBAJEX010000018">
    <property type="protein sequence ID" value="MEO1768047.1"/>
    <property type="molecule type" value="Genomic_DNA"/>
</dbReference>
<comment type="caution">
    <text evidence="2">The sequence shown here is derived from an EMBL/GenBank/DDBJ whole genome shotgun (WGS) entry which is preliminary data.</text>
</comment>
<evidence type="ECO:0000313" key="2">
    <source>
        <dbReference type="EMBL" id="MEO1768047.1"/>
    </source>
</evidence>
<protein>
    <submittedName>
        <fullName evidence="2">Uncharacterized protein</fullName>
    </submittedName>
</protein>
<proteinExistence type="predicted"/>
<keyword evidence="3" id="KW-1185">Reference proteome</keyword>
<name>A0ABV0EHA9_9BURK</name>
<gene>
    <name evidence="2" type="ORF">V6E02_12615</name>
</gene>
<feature type="region of interest" description="Disordered" evidence="1">
    <location>
        <begin position="15"/>
        <end position="35"/>
    </location>
</feature>
<evidence type="ECO:0000256" key="1">
    <source>
        <dbReference type="SAM" id="MobiDB-lite"/>
    </source>
</evidence>
<dbReference type="RefSeq" id="WP_347309159.1">
    <property type="nucleotide sequence ID" value="NZ_JBAJEX010000018.1"/>
</dbReference>
<dbReference type="Proteomes" id="UP001482231">
    <property type="component" value="Unassembled WGS sequence"/>
</dbReference>